<feature type="DNA-binding region" description="HMG box" evidence="1">
    <location>
        <begin position="75"/>
        <end position="143"/>
    </location>
</feature>
<evidence type="ECO:0000259" key="2">
    <source>
        <dbReference type="PROSITE" id="PS50118"/>
    </source>
</evidence>
<evidence type="ECO:0000256" key="1">
    <source>
        <dbReference type="PROSITE-ProRule" id="PRU00267"/>
    </source>
</evidence>
<dbReference type="PROSITE" id="PS50118">
    <property type="entry name" value="HMG_BOX_2"/>
    <property type="match status" value="1"/>
</dbReference>
<keyword evidence="4" id="KW-1185">Reference proteome</keyword>
<dbReference type="SMART" id="SM00398">
    <property type="entry name" value="HMG"/>
    <property type="match status" value="1"/>
</dbReference>
<dbReference type="Gene3D" id="1.10.30.10">
    <property type="entry name" value="High mobility group box domain"/>
    <property type="match status" value="1"/>
</dbReference>
<gene>
    <name evidence="3" type="ORF">AGERDE_LOCUS6814</name>
</gene>
<dbReference type="GO" id="GO:0003677">
    <property type="term" value="F:DNA binding"/>
    <property type="evidence" value="ECO:0007669"/>
    <property type="project" value="UniProtKB-UniRule"/>
</dbReference>
<dbReference type="OrthoDB" id="6247875at2759"/>
<protein>
    <submittedName>
        <fullName evidence="3">7998_t:CDS:1</fullName>
    </submittedName>
</protein>
<evidence type="ECO:0000313" key="4">
    <source>
        <dbReference type="Proteomes" id="UP000789831"/>
    </source>
</evidence>
<dbReference type="SUPFAM" id="SSF47095">
    <property type="entry name" value="HMG-box"/>
    <property type="match status" value="1"/>
</dbReference>
<feature type="domain" description="HMG box" evidence="2">
    <location>
        <begin position="75"/>
        <end position="143"/>
    </location>
</feature>
<dbReference type="AlphaFoldDB" id="A0A9N9B3T6"/>
<dbReference type="EMBL" id="CAJVPL010001126">
    <property type="protein sequence ID" value="CAG8554002.1"/>
    <property type="molecule type" value="Genomic_DNA"/>
</dbReference>
<dbReference type="InterPro" id="IPR036910">
    <property type="entry name" value="HMG_box_dom_sf"/>
</dbReference>
<organism evidence="3 4">
    <name type="scientific">Ambispora gerdemannii</name>
    <dbReference type="NCBI Taxonomy" id="144530"/>
    <lineage>
        <taxon>Eukaryota</taxon>
        <taxon>Fungi</taxon>
        <taxon>Fungi incertae sedis</taxon>
        <taxon>Mucoromycota</taxon>
        <taxon>Glomeromycotina</taxon>
        <taxon>Glomeromycetes</taxon>
        <taxon>Archaeosporales</taxon>
        <taxon>Ambisporaceae</taxon>
        <taxon>Ambispora</taxon>
    </lineage>
</organism>
<comment type="caution">
    <text evidence="3">The sequence shown here is derived from an EMBL/GenBank/DDBJ whole genome shotgun (WGS) entry which is preliminary data.</text>
</comment>
<keyword evidence="1" id="KW-0539">Nucleus</keyword>
<keyword evidence="1" id="KW-0238">DNA-binding</keyword>
<dbReference type="GO" id="GO:0005634">
    <property type="term" value="C:nucleus"/>
    <property type="evidence" value="ECO:0007669"/>
    <property type="project" value="UniProtKB-UniRule"/>
</dbReference>
<proteinExistence type="predicted"/>
<dbReference type="Proteomes" id="UP000789831">
    <property type="component" value="Unassembled WGS sequence"/>
</dbReference>
<evidence type="ECO:0000313" key="3">
    <source>
        <dbReference type="EMBL" id="CAG8554002.1"/>
    </source>
</evidence>
<dbReference type="Pfam" id="PF00505">
    <property type="entry name" value="HMG_box"/>
    <property type="match status" value="1"/>
</dbReference>
<sequence>MSTSSRLEQKPNEDKPYIFINSLSPIFPSQVEVQVNTTHTSPQPFFKVPFPPTFSIDDLISNPLSRKSKGNKKPPEKPPNAFIIYRRAFVKAAREEGYRLPMTMISSMASKSWNLEPEEVKKAYKCVAKNARKEYKIQAYNKLQASGNRGNARFDNEVVEEGKLTTISSLEIRKGQTGEDIVEKEEVNLLLFTPPPPFQMTPVTLPSDQSSVVLDFDQDSNNTIAQYTNTNATTAETISDEYSKEISSNMFKNTYCTPFNFDLNNFL</sequence>
<name>A0A9N9B3T6_9GLOM</name>
<reference evidence="3" key="1">
    <citation type="submission" date="2021-06" db="EMBL/GenBank/DDBJ databases">
        <authorList>
            <person name="Kallberg Y."/>
            <person name="Tangrot J."/>
            <person name="Rosling A."/>
        </authorList>
    </citation>
    <scope>NUCLEOTIDE SEQUENCE</scope>
    <source>
        <strain evidence="3">MT106</strain>
    </source>
</reference>
<dbReference type="InterPro" id="IPR009071">
    <property type="entry name" value="HMG_box_dom"/>
</dbReference>
<accession>A0A9N9B3T6</accession>